<protein>
    <submittedName>
        <fullName evidence="4">SDR family NAD(P)-dependent oxidoreductase</fullName>
        <ecNumber evidence="4">1.1.1.-</ecNumber>
    </submittedName>
</protein>
<name>A0ABV9YK45_9PSEU</name>
<comment type="similarity">
    <text evidence="1">Belongs to the short-chain dehydrogenases/reductases (SDR) family.</text>
</comment>
<accession>A0ABV9YK45</accession>
<dbReference type="EMBL" id="JBHSIV010000005">
    <property type="protein sequence ID" value="MFC5061870.1"/>
    <property type="molecule type" value="Genomic_DNA"/>
</dbReference>
<dbReference type="RefSeq" id="WP_378035224.1">
    <property type="nucleotide sequence ID" value="NZ_JBHSIV010000005.1"/>
</dbReference>
<keyword evidence="2 4" id="KW-0560">Oxidoreductase</keyword>
<evidence type="ECO:0000259" key="3">
    <source>
        <dbReference type="SMART" id="SM00822"/>
    </source>
</evidence>
<dbReference type="Gene3D" id="3.40.50.720">
    <property type="entry name" value="NAD(P)-binding Rossmann-like Domain"/>
    <property type="match status" value="1"/>
</dbReference>
<evidence type="ECO:0000313" key="4">
    <source>
        <dbReference type="EMBL" id="MFC5061870.1"/>
    </source>
</evidence>
<dbReference type="Proteomes" id="UP001595947">
    <property type="component" value="Unassembled WGS sequence"/>
</dbReference>
<dbReference type="InterPro" id="IPR057326">
    <property type="entry name" value="KR_dom"/>
</dbReference>
<dbReference type="PRINTS" id="PR00081">
    <property type="entry name" value="GDHRDH"/>
</dbReference>
<reference evidence="5" key="1">
    <citation type="journal article" date="2019" name="Int. J. Syst. Evol. Microbiol.">
        <title>The Global Catalogue of Microorganisms (GCM) 10K type strain sequencing project: providing services to taxonomists for standard genome sequencing and annotation.</title>
        <authorList>
            <consortium name="The Broad Institute Genomics Platform"/>
            <consortium name="The Broad Institute Genome Sequencing Center for Infectious Disease"/>
            <person name="Wu L."/>
            <person name="Ma J."/>
        </authorList>
    </citation>
    <scope>NUCLEOTIDE SEQUENCE [LARGE SCALE GENOMIC DNA]</scope>
    <source>
        <strain evidence="5">CGMCC 4.7093</strain>
    </source>
</reference>
<dbReference type="PANTHER" id="PTHR42760">
    <property type="entry name" value="SHORT-CHAIN DEHYDROGENASES/REDUCTASES FAMILY MEMBER"/>
    <property type="match status" value="1"/>
</dbReference>
<dbReference type="InterPro" id="IPR002347">
    <property type="entry name" value="SDR_fam"/>
</dbReference>
<dbReference type="SUPFAM" id="SSF51735">
    <property type="entry name" value="NAD(P)-binding Rossmann-fold domains"/>
    <property type="match status" value="1"/>
</dbReference>
<dbReference type="SMART" id="SM00822">
    <property type="entry name" value="PKS_KR"/>
    <property type="match status" value="1"/>
</dbReference>
<proteinExistence type="inferred from homology"/>
<evidence type="ECO:0000256" key="1">
    <source>
        <dbReference type="ARBA" id="ARBA00006484"/>
    </source>
</evidence>
<organism evidence="4 5">
    <name type="scientific">Actinomycetospora atypica</name>
    <dbReference type="NCBI Taxonomy" id="1290095"/>
    <lineage>
        <taxon>Bacteria</taxon>
        <taxon>Bacillati</taxon>
        <taxon>Actinomycetota</taxon>
        <taxon>Actinomycetes</taxon>
        <taxon>Pseudonocardiales</taxon>
        <taxon>Pseudonocardiaceae</taxon>
        <taxon>Actinomycetospora</taxon>
    </lineage>
</organism>
<dbReference type="CDD" id="cd05233">
    <property type="entry name" value="SDR_c"/>
    <property type="match status" value="1"/>
</dbReference>
<dbReference type="InterPro" id="IPR036291">
    <property type="entry name" value="NAD(P)-bd_dom_sf"/>
</dbReference>
<dbReference type="PANTHER" id="PTHR42760:SF133">
    <property type="entry name" value="3-OXOACYL-[ACYL-CARRIER-PROTEIN] REDUCTASE"/>
    <property type="match status" value="1"/>
</dbReference>
<keyword evidence="5" id="KW-1185">Reference proteome</keyword>
<sequence>MGLLEGRTAVVTGGSTGIGLAAAQRLAAEGAHVFVVGRREPELEKAVAAIGDATAVVGDVSVAADVERLYEQVRARGKGLDVVFANAGVNHLATLEEVTEEDHDRVFAVNVKGVLLTVQKALPLLNEGASVILASSTAAQNGAAGMGDYGASKAAVRAYARAWTNELRGRGVRVNVISPGPVDTPMFEDVFGERADEMKAAIGAAIPAERVAHPEELAAAVAFLASSQSSFVHGVEIVVDGGELAA</sequence>
<evidence type="ECO:0000256" key="2">
    <source>
        <dbReference type="ARBA" id="ARBA00023002"/>
    </source>
</evidence>
<feature type="domain" description="Ketoreductase" evidence="3">
    <location>
        <begin position="7"/>
        <end position="180"/>
    </location>
</feature>
<dbReference type="Pfam" id="PF13561">
    <property type="entry name" value="adh_short_C2"/>
    <property type="match status" value="1"/>
</dbReference>
<evidence type="ECO:0000313" key="5">
    <source>
        <dbReference type="Proteomes" id="UP001595947"/>
    </source>
</evidence>
<dbReference type="EC" id="1.1.1.-" evidence="4"/>
<gene>
    <name evidence="4" type="ORF">ACFPBZ_06610</name>
</gene>
<comment type="caution">
    <text evidence="4">The sequence shown here is derived from an EMBL/GenBank/DDBJ whole genome shotgun (WGS) entry which is preliminary data.</text>
</comment>
<dbReference type="GO" id="GO:0016491">
    <property type="term" value="F:oxidoreductase activity"/>
    <property type="evidence" value="ECO:0007669"/>
    <property type="project" value="UniProtKB-KW"/>
</dbReference>